<protein>
    <submittedName>
        <fullName evidence="1">Uncharacterized protein</fullName>
    </submittedName>
</protein>
<evidence type="ECO:0000313" key="2">
    <source>
        <dbReference type="Proteomes" id="UP000067448"/>
    </source>
</evidence>
<dbReference type="Proteomes" id="UP000067448">
    <property type="component" value="Unassembled WGS sequence"/>
</dbReference>
<accession>A0A100JKV1</accession>
<reference evidence="2" key="1">
    <citation type="submission" date="2015-11" db="EMBL/GenBank/DDBJ databases">
        <authorList>
            <consortium name="Cross-ministerial Strategic Innovation Promotion Program (SIP) consortium"/>
            <person name="Tomihama T."/>
            <person name="Ikenaga M."/>
            <person name="Sakai M."/>
            <person name="Okubo T."/>
            <person name="Ikeda S."/>
        </authorList>
    </citation>
    <scope>NUCLEOTIDE SEQUENCE [LARGE SCALE GENOMIC DNA]</scope>
    <source>
        <strain evidence="2">S58</strain>
    </source>
</reference>
<evidence type="ECO:0000313" key="1">
    <source>
        <dbReference type="EMBL" id="GAQ61396.1"/>
    </source>
</evidence>
<dbReference type="AlphaFoldDB" id="A0A100JKV1"/>
<dbReference type="EMBL" id="BCMM01000006">
    <property type="protein sequence ID" value="GAQ61396.1"/>
    <property type="molecule type" value="Genomic_DNA"/>
</dbReference>
<dbReference type="RefSeq" id="WP_037728135.1">
    <property type="nucleotide sequence ID" value="NZ_BCMM01000006.1"/>
</dbReference>
<proteinExistence type="predicted"/>
<dbReference type="OrthoDB" id="4774153at2"/>
<name>A0A100JKV1_STRSC</name>
<reference evidence="2" key="3">
    <citation type="submission" date="2016-02" db="EMBL/GenBank/DDBJ databases">
        <title>Draft genome of pathogenic Streptomyces sp. in Japan.</title>
        <authorList>
            <person name="Tomihama T."/>
            <person name="Ikenaga M."/>
            <person name="Sakai M."/>
            <person name="Okubo T."/>
            <person name="Ikeda S."/>
        </authorList>
    </citation>
    <scope>NUCLEOTIDE SEQUENCE [LARGE SCALE GENOMIC DNA]</scope>
    <source>
        <strain evidence="2">S58</strain>
    </source>
</reference>
<sequence length="120" mass="12460">MADTKQADEAKDAKAAAKADRKAAKLARQIGAFAKEHRGAEAQVAYIGEQGARIVLVGEDGGWGDLVAPSYAIAEAAVAKAGVTVHEDFDGEFAAKVTTGPYEWSRMAGIQLGGPKNSNT</sequence>
<gene>
    <name evidence="1" type="ORF">SsS58_01745</name>
</gene>
<organism evidence="1 2">
    <name type="scientific">Streptomyces scabiei</name>
    <dbReference type="NCBI Taxonomy" id="1930"/>
    <lineage>
        <taxon>Bacteria</taxon>
        <taxon>Bacillati</taxon>
        <taxon>Actinomycetota</taxon>
        <taxon>Actinomycetes</taxon>
        <taxon>Kitasatosporales</taxon>
        <taxon>Streptomycetaceae</taxon>
        <taxon>Streptomyces</taxon>
    </lineage>
</organism>
<comment type="caution">
    <text evidence="1">The sequence shown here is derived from an EMBL/GenBank/DDBJ whole genome shotgun (WGS) entry which is preliminary data.</text>
</comment>
<reference evidence="1 2" key="2">
    <citation type="journal article" date="2016" name="Genome Announc.">
        <title>Draft Genome Sequences of Streptomyces scabiei S58, Streptomyces turgidiscabies T45, and Streptomyces acidiscabies a10, the Pathogens of Potato Common Scab, Isolated in Japan.</title>
        <authorList>
            <person name="Tomihama T."/>
            <person name="Nishi Y."/>
            <person name="Sakai M."/>
            <person name="Ikenaga M."/>
            <person name="Okubo T."/>
            <person name="Ikeda S."/>
        </authorList>
    </citation>
    <scope>NUCLEOTIDE SEQUENCE [LARGE SCALE GENOMIC DNA]</scope>
    <source>
        <strain evidence="1 2">S58</strain>
    </source>
</reference>